<dbReference type="AlphaFoldDB" id="A0A3E3HXY5"/>
<evidence type="ECO:0000256" key="7">
    <source>
        <dbReference type="ARBA" id="ARBA00022989"/>
    </source>
</evidence>
<comment type="subcellular location">
    <subcellularLocation>
        <location evidence="1">Cell membrane</location>
        <topology evidence="1">Multi-pass membrane protein</topology>
    </subcellularLocation>
</comment>
<dbReference type="GO" id="GO:0005886">
    <property type="term" value="C:plasma membrane"/>
    <property type="evidence" value="ECO:0007669"/>
    <property type="project" value="UniProtKB-SubCell"/>
</dbReference>
<keyword evidence="12" id="KW-1185">Reference proteome</keyword>
<keyword evidence="2" id="KW-1003">Cell membrane</keyword>
<accession>A0A3E3HXY5</accession>
<dbReference type="SMART" id="SM00304">
    <property type="entry name" value="HAMP"/>
    <property type="match status" value="1"/>
</dbReference>
<keyword evidence="3" id="KW-0597">Phosphoprotein</keyword>
<dbReference type="SUPFAM" id="SSF158472">
    <property type="entry name" value="HAMP domain-like"/>
    <property type="match status" value="1"/>
</dbReference>
<keyword evidence="5 9" id="KW-0812">Transmembrane</keyword>
<dbReference type="InterPro" id="IPR033479">
    <property type="entry name" value="dCache_1"/>
</dbReference>
<dbReference type="GO" id="GO:0000155">
    <property type="term" value="F:phosphorelay sensor kinase activity"/>
    <property type="evidence" value="ECO:0007669"/>
    <property type="project" value="InterPro"/>
</dbReference>
<protein>
    <submittedName>
        <fullName evidence="11">Sensor histidine kinase</fullName>
    </submittedName>
</protein>
<keyword evidence="6 11" id="KW-0418">Kinase</keyword>
<dbReference type="Pfam" id="PF02743">
    <property type="entry name" value="dCache_1"/>
    <property type="match status" value="1"/>
</dbReference>
<evidence type="ECO:0000313" key="11">
    <source>
        <dbReference type="EMBL" id="RGE56691.1"/>
    </source>
</evidence>
<dbReference type="CDD" id="cd06225">
    <property type="entry name" value="HAMP"/>
    <property type="match status" value="1"/>
</dbReference>
<dbReference type="InterPro" id="IPR003594">
    <property type="entry name" value="HATPase_dom"/>
</dbReference>
<reference evidence="11 12" key="1">
    <citation type="submission" date="2018-08" db="EMBL/GenBank/DDBJ databases">
        <title>A genome reference for cultivated species of the human gut microbiota.</title>
        <authorList>
            <person name="Zou Y."/>
            <person name="Xue W."/>
            <person name="Luo G."/>
        </authorList>
    </citation>
    <scope>NUCLEOTIDE SEQUENCE [LARGE SCALE GENOMIC DNA]</scope>
    <source>
        <strain evidence="11 12">TF05-5AC</strain>
    </source>
</reference>
<dbReference type="InterPro" id="IPR050640">
    <property type="entry name" value="Bact_2-comp_sensor_kinase"/>
</dbReference>
<comment type="caution">
    <text evidence="11">The sequence shown here is derived from an EMBL/GenBank/DDBJ whole genome shotgun (WGS) entry which is preliminary data.</text>
</comment>
<dbReference type="Pfam" id="PF02518">
    <property type="entry name" value="HATPase_c"/>
    <property type="match status" value="1"/>
</dbReference>
<keyword evidence="4" id="KW-0808">Transferase</keyword>
<dbReference type="SUPFAM" id="SSF55874">
    <property type="entry name" value="ATPase domain of HSP90 chaperone/DNA topoisomerase II/histidine kinase"/>
    <property type="match status" value="1"/>
</dbReference>
<dbReference type="InterPro" id="IPR003660">
    <property type="entry name" value="HAMP_dom"/>
</dbReference>
<dbReference type="Gene3D" id="3.30.565.10">
    <property type="entry name" value="Histidine kinase-like ATPase, C-terminal domain"/>
    <property type="match status" value="1"/>
</dbReference>
<evidence type="ECO:0000256" key="3">
    <source>
        <dbReference type="ARBA" id="ARBA00022553"/>
    </source>
</evidence>
<evidence type="ECO:0000256" key="4">
    <source>
        <dbReference type="ARBA" id="ARBA00022679"/>
    </source>
</evidence>
<dbReference type="PANTHER" id="PTHR34220:SF7">
    <property type="entry name" value="SENSOR HISTIDINE KINASE YPDA"/>
    <property type="match status" value="1"/>
</dbReference>
<evidence type="ECO:0000256" key="9">
    <source>
        <dbReference type="SAM" id="Phobius"/>
    </source>
</evidence>
<feature type="domain" description="HAMP" evidence="10">
    <location>
        <begin position="328"/>
        <end position="380"/>
    </location>
</feature>
<dbReference type="Proteomes" id="UP000260812">
    <property type="component" value="Unassembled WGS sequence"/>
</dbReference>
<dbReference type="Pfam" id="PF06580">
    <property type="entry name" value="His_kinase"/>
    <property type="match status" value="1"/>
</dbReference>
<keyword evidence="7 9" id="KW-1133">Transmembrane helix</keyword>
<keyword evidence="8 9" id="KW-0472">Membrane</keyword>
<feature type="transmembrane region" description="Helical" evidence="9">
    <location>
        <begin position="21"/>
        <end position="42"/>
    </location>
</feature>
<evidence type="ECO:0000259" key="10">
    <source>
        <dbReference type="PROSITE" id="PS50885"/>
    </source>
</evidence>
<dbReference type="PROSITE" id="PS50885">
    <property type="entry name" value="HAMP"/>
    <property type="match status" value="1"/>
</dbReference>
<evidence type="ECO:0000256" key="8">
    <source>
        <dbReference type="ARBA" id="ARBA00023136"/>
    </source>
</evidence>
<dbReference type="Gene3D" id="6.10.340.10">
    <property type="match status" value="1"/>
</dbReference>
<evidence type="ECO:0000256" key="6">
    <source>
        <dbReference type="ARBA" id="ARBA00022777"/>
    </source>
</evidence>
<dbReference type="SMART" id="SM00387">
    <property type="entry name" value="HATPase_c"/>
    <property type="match status" value="1"/>
</dbReference>
<organism evidence="11 12">
    <name type="scientific">Eisenbergiella massiliensis</name>
    <dbReference type="NCBI Taxonomy" id="1720294"/>
    <lineage>
        <taxon>Bacteria</taxon>
        <taxon>Bacillati</taxon>
        <taxon>Bacillota</taxon>
        <taxon>Clostridia</taxon>
        <taxon>Lachnospirales</taxon>
        <taxon>Lachnospiraceae</taxon>
        <taxon>Eisenbergiella</taxon>
    </lineage>
</organism>
<evidence type="ECO:0000256" key="2">
    <source>
        <dbReference type="ARBA" id="ARBA00022475"/>
    </source>
</evidence>
<evidence type="ECO:0000256" key="1">
    <source>
        <dbReference type="ARBA" id="ARBA00004651"/>
    </source>
</evidence>
<dbReference type="PANTHER" id="PTHR34220">
    <property type="entry name" value="SENSOR HISTIDINE KINASE YPDA"/>
    <property type="match status" value="1"/>
</dbReference>
<dbReference type="RefSeq" id="WP_117545511.1">
    <property type="nucleotide sequence ID" value="NZ_QVLV01000022.1"/>
</dbReference>
<dbReference type="InterPro" id="IPR036890">
    <property type="entry name" value="HATPase_C_sf"/>
</dbReference>
<dbReference type="EMBL" id="QVLV01000022">
    <property type="protein sequence ID" value="RGE56691.1"/>
    <property type="molecule type" value="Genomic_DNA"/>
</dbReference>
<proteinExistence type="predicted"/>
<dbReference type="GeneID" id="97989674"/>
<dbReference type="InterPro" id="IPR010559">
    <property type="entry name" value="Sig_transdc_His_kin_internal"/>
</dbReference>
<gene>
    <name evidence="11" type="ORF">DXC51_23140</name>
</gene>
<sequence>MKQNKLKYIFRYIIQDASLRVKMVLIFFMVLILPFCFFTLYATRRISSVIQEQTFLAAGKTFEETFTAVQSRIEKVVNVTELLTYDDMIYKMASTDPQDYPVIYQLEDSNALAISFNQLKQLSGVENIRLYVKNDYLYSNENTRILPLDSAADTNWYKKLWQAPSNRWYTPLDFADQPSREQSFFSCMRVIYDPDTLTTPLAVLRVDLSKSMLEQALNRTAITQNGFMLLLSGDNTVLSSENGAGQNLPEDIGASLSQSAQDTWNTIELDGIPCYTYSATLPPTGWTLVSVVPYTDIYSVGRALRNEMIGIMAAVAGAAYAVALYLSNHMLRRIWQLSETMQKVEDGDVEVRFNSEGKDEIGQLILHFDHMMGRIQQLMEEKIRYGFEIKNLELKALQAQINPHFLYNTLDTINCMAIQKAVPEIAGVATSLATFYKISLSRGKDRIPVRDEVLHAKMYLRIQNARFENRIQTRWDISPEIENLYIIKIVLQPIIENAAIHGIYEREDGTGTITVHGYRKGEDVYIEVADDGIGMPQEKADAVFSSPPGEIAREPGGYGVKNIIDRLKIAYGYEYGLSCKSVPGAGTVVTIHIPAVIEISNE</sequence>
<dbReference type="Gene3D" id="3.30.450.20">
    <property type="entry name" value="PAS domain"/>
    <property type="match status" value="2"/>
</dbReference>
<evidence type="ECO:0000313" key="12">
    <source>
        <dbReference type="Proteomes" id="UP000260812"/>
    </source>
</evidence>
<dbReference type="Pfam" id="PF00672">
    <property type="entry name" value="HAMP"/>
    <property type="match status" value="1"/>
</dbReference>
<evidence type="ECO:0000256" key="5">
    <source>
        <dbReference type="ARBA" id="ARBA00022692"/>
    </source>
</evidence>
<name>A0A3E3HXY5_9FIRM</name>